<accession>A0A559KH26</accession>
<dbReference type="AlphaFoldDB" id="A0A559KH26"/>
<name>A0A559KH26_9BACL</name>
<sequence length="48" mass="5443">MPNGESEFNLKNDIHAANVVFGSPIQLWQVPRNVYGKMRVSLAELNEE</sequence>
<gene>
    <name evidence="1" type="ORF">FPZ49_04175</name>
</gene>
<reference evidence="1 2" key="1">
    <citation type="submission" date="2019-07" db="EMBL/GenBank/DDBJ databases">
        <authorList>
            <person name="Kim J."/>
        </authorList>
    </citation>
    <scope>NUCLEOTIDE SEQUENCE [LARGE SCALE GENOMIC DNA]</scope>
    <source>
        <strain evidence="1 2">JC52</strain>
    </source>
</reference>
<dbReference type="GO" id="GO:0016799">
    <property type="term" value="F:hydrolase activity, hydrolyzing N-glycosyl compounds"/>
    <property type="evidence" value="ECO:0007669"/>
    <property type="project" value="InterPro"/>
</dbReference>
<dbReference type="EMBL" id="VNJI01000003">
    <property type="protein sequence ID" value="TVY11429.1"/>
    <property type="molecule type" value="Genomic_DNA"/>
</dbReference>
<evidence type="ECO:0000313" key="2">
    <source>
        <dbReference type="Proteomes" id="UP000317036"/>
    </source>
</evidence>
<keyword evidence="1" id="KW-0378">Hydrolase</keyword>
<dbReference type="Proteomes" id="UP000317036">
    <property type="component" value="Unassembled WGS sequence"/>
</dbReference>
<evidence type="ECO:0000313" key="1">
    <source>
        <dbReference type="EMBL" id="TVY11429.1"/>
    </source>
</evidence>
<dbReference type="Gene3D" id="3.90.245.10">
    <property type="entry name" value="Ribonucleoside hydrolase-like"/>
    <property type="match status" value="1"/>
</dbReference>
<organism evidence="1 2">
    <name type="scientific">Paenibacillus cremeus</name>
    <dbReference type="NCBI Taxonomy" id="2163881"/>
    <lineage>
        <taxon>Bacteria</taxon>
        <taxon>Bacillati</taxon>
        <taxon>Bacillota</taxon>
        <taxon>Bacilli</taxon>
        <taxon>Bacillales</taxon>
        <taxon>Paenibacillaceae</taxon>
        <taxon>Paenibacillus</taxon>
    </lineage>
</organism>
<protein>
    <submittedName>
        <fullName evidence="1">Nucleoside hydrolase</fullName>
    </submittedName>
</protein>
<comment type="caution">
    <text evidence="1">The sequence shown here is derived from an EMBL/GenBank/DDBJ whole genome shotgun (WGS) entry which is preliminary data.</text>
</comment>
<dbReference type="InterPro" id="IPR036452">
    <property type="entry name" value="Ribo_hydro-like"/>
</dbReference>
<keyword evidence="2" id="KW-1185">Reference proteome</keyword>
<proteinExistence type="predicted"/>
<dbReference type="SUPFAM" id="SSF53590">
    <property type="entry name" value="Nucleoside hydrolase"/>
    <property type="match status" value="1"/>
</dbReference>